<protein>
    <recommendedName>
        <fullName evidence="3 14">UDP-N-acetylmuramate--L-alanine ligase</fullName>
        <ecNumber evidence="3 14">6.3.2.8</ecNumber>
    </recommendedName>
    <alternativeName>
        <fullName evidence="14">UDP-N-acetylmuramoyl-L-alanine synthetase</fullName>
    </alternativeName>
</protein>
<feature type="domain" description="Mur ligase N-terminal catalytic" evidence="16">
    <location>
        <begin position="114"/>
        <end position="210"/>
    </location>
</feature>
<dbReference type="InterPro" id="IPR013221">
    <property type="entry name" value="Mur_ligase_cen"/>
</dbReference>
<dbReference type="InterPro" id="IPR000713">
    <property type="entry name" value="Mur_ligase_N"/>
</dbReference>
<dbReference type="NCBIfam" id="TIGR01082">
    <property type="entry name" value="murC"/>
    <property type="match status" value="1"/>
</dbReference>
<dbReference type="SUPFAM" id="SSF53623">
    <property type="entry name" value="MurD-like peptide ligases, catalytic domain"/>
    <property type="match status" value="1"/>
</dbReference>
<keyword evidence="12 14" id="KW-0961">Cell wall biogenesis/degradation</keyword>
<dbReference type="GO" id="GO:0008763">
    <property type="term" value="F:UDP-N-acetylmuramate-L-alanine ligase activity"/>
    <property type="evidence" value="ECO:0007669"/>
    <property type="project" value="UniProtKB-UniRule"/>
</dbReference>
<keyword evidence="7 14" id="KW-0547">Nucleotide-binding</keyword>
<comment type="subcellular location">
    <subcellularLocation>
        <location evidence="1 14">Cytoplasm</location>
    </subcellularLocation>
</comment>
<evidence type="ECO:0000256" key="8">
    <source>
        <dbReference type="ARBA" id="ARBA00022840"/>
    </source>
</evidence>
<comment type="function">
    <text evidence="14">Cell wall formation.</text>
</comment>
<organism evidence="19">
    <name type="scientific">Schlesneria paludicola</name>
    <dbReference type="NCBI Taxonomy" id="360056"/>
    <lineage>
        <taxon>Bacteria</taxon>
        <taxon>Pseudomonadati</taxon>
        <taxon>Planctomycetota</taxon>
        <taxon>Planctomycetia</taxon>
        <taxon>Planctomycetales</taxon>
        <taxon>Planctomycetaceae</taxon>
        <taxon>Schlesneria</taxon>
    </lineage>
</organism>
<dbReference type="HAMAP" id="MF_00046">
    <property type="entry name" value="MurC"/>
    <property type="match status" value="1"/>
</dbReference>
<reference evidence="19" key="1">
    <citation type="journal article" date="2020" name="mSystems">
        <title>Genome- and Community-Level Interaction Insights into Carbon Utilization and Element Cycling Functions of Hydrothermarchaeota in Hydrothermal Sediment.</title>
        <authorList>
            <person name="Zhou Z."/>
            <person name="Liu Y."/>
            <person name="Xu W."/>
            <person name="Pan J."/>
            <person name="Luo Z.H."/>
            <person name="Li M."/>
        </authorList>
    </citation>
    <scope>NUCLEOTIDE SEQUENCE [LARGE SCALE GENOMIC DNA]</scope>
    <source>
        <strain evidence="19">SpSt-339</strain>
    </source>
</reference>
<dbReference type="SUPFAM" id="SSF53244">
    <property type="entry name" value="MurD-like peptide ligases, peptide-binding domain"/>
    <property type="match status" value="1"/>
</dbReference>
<dbReference type="UniPathway" id="UPA00219"/>
<feature type="domain" description="Mur ligase C-terminal" evidence="17">
    <location>
        <begin position="417"/>
        <end position="549"/>
    </location>
</feature>
<gene>
    <name evidence="14 19" type="primary">murC</name>
    <name evidence="19" type="ORF">ENQ76_05860</name>
</gene>
<dbReference type="Pfam" id="PF01225">
    <property type="entry name" value="Mur_ligase"/>
    <property type="match status" value="1"/>
</dbReference>
<feature type="binding site" evidence="14">
    <location>
        <begin position="218"/>
        <end position="224"/>
    </location>
    <ligand>
        <name>ATP</name>
        <dbReference type="ChEBI" id="CHEBI:30616"/>
    </ligand>
</feature>
<dbReference type="Pfam" id="PF08245">
    <property type="entry name" value="Mur_ligase_M"/>
    <property type="match status" value="1"/>
</dbReference>
<evidence type="ECO:0000256" key="1">
    <source>
        <dbReference type="ARBA" id="ARBA00004496"/>
    </source>
</evidence>
<dbReference type="GO" id="GO:0009252">
    <property type="term" value="P:peptidoglycan biosynthetic process"/>
    <property type="evidence" value="ECO:0007669"/>
    <property type="project" value="UniProtKB-UniRule"/>
</dbReference>
<dbReference type="EMBL" id="DSOK01000171">
    <property type="protein sequence ID" value="HEN14981.1"/>
    <property type="molecule type" value="Genomic_DNA"/>
</dbReference>
<evidence type="ECO:0000256" key="11">
    <source>
        <dbReference type="ARBA" id="ARBA00023306"/>
    </source>
</evidence>
<dbReference type="AlphaFoldDB" id="A0A7C2K090"/>
<proteinExistence type="inferred from homology"/>
<evidence type="ECO:0000256" key="12">
    <source>
        <dbReference type="ARBA" id="ARBA00023316"/>
    </source>
</evidence>
<dbReference type="InterPro" id="IPR005758">
    <property type="entry name" value="UDP-N-AcMur_Ala_ligase_MurC"/>
</dbReference>
<evidence type="ECO:0000256" key="4">
    <source>
        <dbReference type="ARBA" id="ARBA00022490"/>
    </source>
</evidence>
<evidence type="ECO:0000256" key="6">
    <source>
        <dbReference type="ARBA" id="ARBA00022618"/>
    </source>
</evidence>
<dbReference type="EC" id="6.3.2.8" evidence="3 14"/>
<evidence type="ECO:0000256" key="15">
    <source>
        <dbReference type="SAM" id="MobiDB-lite"/>
    </source>
</evidence>
<dbReference type="InterPro" id="IPR050061">
    <property type="entry name" value="MurCDEF_pg_biosynth"/>
</dbReference>
<comment type="caution">
    <text evidence="19">The sequence shown here is derived from an EMBL/GenBank/DDBJ whole genome shotgun (WGS) entry which is preliminary data.</text>
</comment>
<keyword evidence="10 14" id="KW-0573">Peptidoglycan synthesis</keyword>
<comment type="catalytic activity">
    <reaction evidence="13 14">
        <text>UDP-N-acetyl-alpha-D-muramate + L-alanine + ATP = UDP-N-acetyl-alpha-D-muramoyl-L-alanine + ADP + phosphate + H(+)</text>
        <dbReference type="Rhea" id="RHEA:23372"/>
        <dbReference type="ChEBI" id="CHEBI:15378"/>
        <dbReference type="ChEBI" id="CHEBI:30616"/>
        <dbReference type="ChEBI" id="CHEBI:43474"/>
        <dbReference type="ChEBI" id="CHEBI:57972"/>
        <dbReference type="ChEBI" id="CHEBI:70757"/>
        <dbReference type="ChEBI" id="CHEBI:83898"/>
        <dbReference type="ChEBI" id="CHEBI:456216"/>
        <dbReference type="EC" id="6.3.2.8"/>
    </reaction>
</comment>
<dbReference type="GO" id="GO:0008360">
    <property type="term" value="P:regulation of cell shape"/>
    <property type="evidence" value="ECO:0007669"/>
    <property type="project" value="UniProtKB-KW"/>
</dbReference>
<evidence type="ECO:0000313" key="19">
    <source>
        <dbReference type="EMBL" id="HEN14981.1"/>
    </source>
</evidence>
<dbReference type="GO" id="GO:0051301">
    <property type="term" value="P:cell division"/>
    <property type="evidence" value="ECO:0007669"/>
    <property type="project" value="UniProtKB-KW"/>
</dbReference>
<keyword evidence="9 14" id="KW-0133">Cell shape</keyword>
<comment type="similarity">
    <text evidence="14">Belongs to the MurCDEF family.</text>
</comment>
<evidence type="ECO:0000256" key="7">
    <source>
        <dbReference type="ARBA" id="ARBA00022741"/>
    </source>
</evidence>
<dbReference type="InterPro" id="IPR036565">
    <property type="entry name" value="Mur-like_cat_sf"/>
</dbReference>
<evidence type="ECO:0000259" key="17">
    <source>
        <dbReference type="Pfam" id="PF02875"/>
    </source>
</evidence>
<feature type="region of interest" description="Disordered" evidence="15">
    <location>
        <begin position="1"/>
        <end position="37"/>
    </location>
</feature>
<dbReference type="GO" id="GO:0005737">
    <property type="term" value="C:cytoplasm"/>
    <property type="evidence" value="ECO:0007669"/>
    <property type="project" value="UniProtKB-SubCell"/>
</dbReference>
<keyword evidence="6 14" id="KW-0132">Cell division</keyword>
<evidence type="ECO:0000256" key="5">
    <source>
        <dbReference type="ARBA" id="ARBA00022598"/>
    </source>
</evidence>
<feature type="domain" description="Mur ligase central" evidence="18">
    <location>
        <begin position="216"/>
        <end position="394"/>
    </location>
</feature>
<evidence type="ECO:0000256" key="9">
    <source>
        <dbReference type="ARBA" id="ARBA00022960"/>
    </source>
</evidence>
<keyword evidence="11 14" id="KW-0131">Cell cycle</keyword>
<evidence type="ECO:0000259" key="18">
    <source>
        <dbReference type="Pfam" id="PF08245"/>
    </source>
</evidence>
<accession>A0A7C2K090</accession>
<dbReference type="SUPFAM" id="SSF51984">
    <property type="entry name" value="MurCD N-terminal domain"/>
    <property type="match status" value="1"/>
</dbReference>
<dbReference type="GO" id="GO:0071555">
    <property type="term" value="P:cell wall organization"/>
    <property type="evidence" value="ECO:0007669"/>
    <property type="project" value="UniProtKB-KW"/>
</dbReference>
<keyword evidence="8 14" id="KW-0067">ATP-binding</keyword>
<dbReference type="Gene3D" id="3.90.190.20">
    <property type="entry name" value="Mur ligase, C-terminal domain"/>
    <property type="match status" value="1"/>
</dbReference>
<dbReference type="Gene3D" id="3.40.50.720">
    <property type="entry name" value="NAD(P)-binding Rossmann-like Domain"/>
    <property type="match status" value="1"/>
</dbReference>
<dbReference type="InterPro" id="IPR036615">
    <property type="entry name" value="Mur_ligase_C_dom_sf"/>
</dbReference>
<name>A0A7C2K090_9PLAN</name>
<dbReference type="PANTHER" id="PTHR43445:SF3">
    <property type="entry name" value="UDP-N-ACETYLMURAMATE--L-ALANINE LIGASE"/>
    <property type="match status" value="1"/>
</dbReference>
<dbReference type="PANTHER" id="PTHR43445">
    <property type="entry name" value="UDP-N-ACETYLMURAMATE--L-ALANINE LIGASE-RELATED"/>
    <property type="match status" value="1"/>
</dbReference>
<evidence type="ECO:0000256" key="3">
    <source>
        <dbReference type="ARBA" id="ARBA00012211"/>
    </source>
</evidence>
<evidence type="ECO:0000256" key="14">
    <source>
        <dbReference type="HAMAP-Rule" id="MF_00046"/>
    </source>
</evidence>
<evidence type="ECO:0000256" key="10">
    <source>
        <dbReference type="ARBA" id="ARBA00022984"/>
    </source>
</evidence>
<sequence length="569" mass="61191">MKGEPPGLSVLATTKANEPPGTALGDGASRRHNSAPGWPADFAGIHQSSFPAGWLQEATSVSSVVCGGTCGRFDITLCQPKPARSPVFMSVATLPACRSDHLAEPGWPTKGARAHLVGVCGSGMKGLAQLLFQQGWRITGSDLSPLAESLRSLPGFRFFQGHTAAHLPPDIEMLIHSAAIGPENPERVAARERGVPQFSYSQMLGRLMANRDGVCIAGTHGKSTTTAMTASILEEGGWQPSAIFGADLRSNGRSSWSGRGDLFVTESCEFQRSFLDLTPQHAMILSVEPDHFDCYRSRDELQGAFAEFAARVAPTGLLLVRAEDDSAMAAGRETPATVLTFGLTDESDWCAADIRPNGFGSRFRLFRRGQYVTEILLNVPGRHNVLNALAAAALCAELGVPTAAIRSSLSDFAGLKRRFDVLGSWRGVTLIDDYAHHPTAVATTLQTARELYGRRRIWAAFQPHQVSRTRALMPDFARSFRLADQAVIAPVYAARETVSDEPLQLAEELAAQINDFGPPALACSSLDQLAEVLDDGLRPGDVLLTMGAGDIHRIHYACSRRIQRHSAAG</sequence>
<evidence type="ECO:0000256" key="13">
    <source>
        <dbReference type="ARBA" id="ARBA00047833"/>
    </source>
</evidence>
<dbReference type="GO" id="GO:0005524">
    <property type="term" value="F:ATP binding"/>
    <property type="evidence" value="ECO:0007669"/>
    <property type="project" value="UniProtKB-UniRule"/>
</dbReference>
<keyword evidence="4 14" id="KW-0963">Cytoplasm</keyword>
<keyword evidence="5 14" id="KW-0436">Ligase</keyword>
<dbReference type="InterPro" id="IPR004101">
    <property type="entry name" value="Mur_ligase_C"/>
</dbReference>
<dbReference type="Gene3D" id="3.40.1190.10">
    <property type="entry name" value="Mur-like, catalytic domain"/>
    <property type="match status" value="1"/>
</dbReference>
<evidence type="ECO:0000259" key="16">
    <source>
        <dbReference type="Pfam" id="PF01225"/>
    </source>
</evidence>
<dbReference type="Pfam" id="PF02875">
    <property type="entry name" value="Mur_ligase_C"/>
    <property type="match status" value="1"/>
</dbReference>
<evidence type="ECO:0000256" key="2">
    <source>
        <dbReference type="ARBA" id="ARBA00004752"/>
    </source>
</evidence>
<comment type="pathway">
    <text evidence="2 14">Cell wall biogenesis; peptidoglycan biosynthesis.</text>
</comment>